<feature type="chain" id="PRO_5039608874" evidence="3">
    <location>
        <begin position="27"/>
        <end position="1358"/>
    </location>
</feature>
<dbReference type="PROSITE" id="PS50853">
    <property type="entry name" value="FN3"/>
    <property type="match status" value="1"/>
</dbReference>
<dbReference type="RefSeq" id="WP_130474936.1">
    <property type="nucleotide sequence ID" value="NZ_SFCC01000004.1"/>
</dbReference>
<dbReference type="SUPFAM" id="SSF81296">
    <property type="entry name" value="E set domains"/>
    <property type="match status" value="1"/>
</dbReference>
<sequence>MSALSRLRRQIAALGGLLVLAGCVTASPAITLTAAAATPCDGPVVNKIACENFAKTPAPNWQVTVFDDTIAGFTTDISATPGGSVQFKVKTNAPSFDIEIFRLGWYQGSGATRAGLLTQVPGRQQPPCLTDQTGLLDCGNWTVSATWNVPANAVSGIYYAVLRKPDGGENEIAFVVRDDASRSKILFQTSDSTWQAYNSYGNGPNQAGNNLYFTTYQPEPPGAPPQPTGPGPQGSAYKVSYNRPLYGQGGENFIFNAEYPALRFLEANGYDVSYTTDVDSARRGHLIRNHSVFMAVGHDEYWSVEQRDNVEAARAAGVHMAFLTGNEVFWKTRWEPSIAGPQTDWRTIVCYKETKHNAKVDPDPQWTGTWRDPRFSPPHDGGRPENSLLGNIFTVNGYRNDRLGVPAPYGKMRLWRNTPVANLADGDTYTFAPGTLGYEWNSVEDNGAQPAGVAQLSRTTVTMNDGDYVLKNHGDLYTPGTKTHALTLYRHSSGALVFGAGTVQWAWGLDNNHRESDPERPTDDRAIRQATVNLLGDMGVQPSTRQSDLVQALPTADLQAPTVAITTAPPTTVGSDYTFSGTVTDNGGGRVAGVEVSVDNGTTWKTAAWTAGSTTWSHRYVPATSGTPTVKVRAVDDSANLSAAVSRTVTVIPRTCPCSIWPDSAAPSAIATADSAPIELGVKWQAAADGYVRGIRFYKGQGNTGTHTGSLWTLDGQRLATGTFTNETATGWQTMSLPTSVRVTAGTTYVASYYAPRGQYGADVAYFTGKNASLDPLTALESGVAGANGVFNPGGPGFPARSYQDTNYWVDVVWATDPGPDTRAPETLSTTPKDGESSVGLSQQVSVAYDENIAPGSVQFSLTYQGGSEAGTVSVTGGTVTFTPSSTLDPDTVYTATMRASDAAGNQATPVTWTFRTGSPRPALCPCTIWDDFTHPRNPADPHDSTPVELGTKVQFNGKGQVLGVRFYKGQGNTGTHTGSLWTANGQRLATGTFTGESAIGWQTLTFASPVTVQANTTYVVSYYAPNGHPAGDNGYFDSQASYGPIRGLANGADGGNGVYRAGAGGGFPTQTYRASNYWVDVVFQNGLNGDITPPAITGRSPDSAAVGAPLTGGVSTTFDEPVDLSSAQFTLTDNGGARLTGSLSLSADQRTVTWTPSARLAAGSRYIASVQIADVNGNPMVSPSVWSFTTTTTQACPCSLWSAATVPTVPEADESTSLELGVRFSSAVAGTVTGVRFYKGPGNTGTHTGSLWTADGQRLATGTFTGETASGWQTLTFDTPVSVAADQVYVASYTAPNGRYSADGTYFERTGVTSTPLRALPTGSDAPNGVYNVGPGFPASTYRGGNYWVDVVWNPAP</sequence>
<dbReference type="Pfam" id="PF13205">
    <property type="entry name" value="Big_5"/>
    <property type="match status" value="2"/>
</dbReference>
<accession>A0A4Q7JCF9</accession>
<dbReference type="GO" id="GO:0005975">
    <property type="term" value="P:carbohydrate metabolic process"/>
    <property type="evidence" value="ECO:0007669"/>
    <property type="project" value="UniProtKB-ARBA"/>
</dbReference>
<comment type="caution">
    <text evidence="5">The sequence shown here is derived from an EMBL/GenBank/DDBJ whole genome shotgun (WGS) entry which is preliminary data.</text>
</comment>
<dbReference type="InterPro" id="IPR013783">
    <property type="entry name" value="Ig-like_fold"/>
</dbReference>
<dbReference type="InterPro" id="IPR025141">
    <property type="entry name" value="DUF4082"/>
</dbReference>
<dbReference type="Proteomes" id="UP000292003">
    <property type="component" value="Unassembled WGS sequence"/>
</dbReference>
<evidence type="ECO:0000256" key="3">
    <source>
        <dbReference type="SAM" id="SignalP"/>
    </source>
</evidence>
<keyword evidence="6" id="KW-1185">Reference proteome</keyword>
<organism evidence="5 6">
    <name type="scientific">Amycolatopsis suaedae</name>
    <dbReference type="NCBI Taxonomy" id="2510978"/>
    <lineage>
        <taxon>Bacteria</taxon>
        <taxon>Bacillati</taxon>
        <taxon>Actinomycetota</taxon>
        <taxon>Actinomycetes</taxon>
        <taxon>Pseudonocardiales</taxon>
        <taxon>Pseudonocardiaceae</taxon>
        <taxon>Amycolatopsis</taxon>
    </lineage>
</organism>
<dbReference type="Pfam" id="PF13313">
    <property type="entry name" value="DUF4082"/>
    <property type="match status" value="3"/>
</dbReference>
<evidence type="ECO:0000313" key="6">
    <source>
        <dbReference type="Proteomes" id="UP000292003"/>
    </source>
</evidence>
<proteinExistence type="predicted"/>
<dbReference type="Gene3D" id="2.60.40.650">
    <property type="match status" value="1"/>
</dbReference>
<keyword evidence="1 3" id="KW-0732">Signal</keyword>
<dbReference type="Gene3D" id="2.60.40.10">
    <property type="entry name" value="Immunoglobulins"/>
    <property type="match status" value="1"/>
</dbReference>
<gene>
    <name evidence="5" type="ORF">EWH70_09580</name>
</gene>
<reference evidence="5 6" key="1">
    <citation type="submission" date="2019-02" db="EMBL/GenBank/DDBJ databases">
        <title>Draft genome sequence of Amycolatopsis sp. 8-3EHSu isolated from roots of Suaeda maritima.</title>
        <authorList>
            <person name="Duangmal K."/>
            <person name="Chantavorakit T."/>
        </authorList>
    </citation>
    <scope>NUCLEOTIDE SEQUENCE [LARGE SCALE GENOMIC DNA]</scope>
    <source>
        <strain evidence="5 6">8-3EHSu</strain>
    </source>
</reference>
<dbReference type="InterPro" id="IPR032812">
    <property type="entry name" value="SbsA_Ig"/>
</dbReference>
<evidence type="ECO:0000259" key="4">
    <source>
        <dbReference type="PROSITE" id="PS50853"/>
    </source>
</evidence>
<dbReference type="EMBL" id="SFCC01000004">
    <property type="protein sequence ID" value="RZQ64223.1"/>
    <property type="molecule type" value="Genomic_DNA"/>
</dbReference>
<dbReference type="Gene3D" id="2.60.40.1220">
    <property type="match status" value="1"/>
</dbReference>
<dbReference type="Pfam" id="PF20254">
    <property type="entry name" value="DMFA2_C"/>
    <property type="match status" value="1"/>
</dbReference>
<dbReference type="OrthoDB" id="505641at2"/>
<name>A0A4Q7JCF9_9PSEU</name>
<dbReference type="PROSITE" id="PS51257">
    <property type="entry name" value="PROKAR_LIPOPROTEIN"/>
    <property type="match status" value="1"/>
</dbReference>
<feature type="compositionally biased region" description="Pro residues" evidence="2">
    <location>
        <begin position="218"/>
        <end position="230"/>
    </location>
</feature>
<feature type="region of interest" description="Disordered" evidence="2">
    <location>
        <begin position="208"/>
        <end position="236"/>
    </location>
</feature>
<evidence type="ECO:0000313" key="5">
    <source>
        <dbReference type="EMBL" id="RZQ64223.1"/>
    </source>
</evidence>
<dbReference type="InterPro" id="IPR014755">
    <property type="entry name" value="Cu-Rt/internalin_Ig-like"/>
</dbReference>
<dbReference type="InterPro" id="IPR003961">
    <property type="entry name" value="FN3_dom"/>
</dbReference>
<dbReference type="InterPro" id="IPR014756">
    <property type="entry name" value="Ig_E-set"/>
</dbReference>
<dbReference type="InterPro" id="IPR046540">
    <property type="entry name" value="DMFA2_C"/>
</dbReference>
<evidence type="ECO:0000256" key="1">
    <source>
        <dbReference type="ARBA" id="ARBA00022729"/>
    </source>
</evidence>
<protein>
    <submittedName>
        <fullName evidence="5">DUF4082 domain-containing protein</fullName>
    </submittedName>
</protein>
<feature type="signal peptide" evidence="3">
    <location>
        <begin position="1"/>
        <end position="26"/>
    </location>
</feature>
<feature type="domain" description="Fibronectin type-III" evidence="4">
    <location>
        <begin position="824"/>
        <end position="922"/>
    </location>
</feature>
<evidence type="ECO:0000256" key="2">
    <source>
        <dbReference type="SAM" id="MobiDB-lite"/>
    </source>
</evidence>
<feature type="region of interest" description="Disordered" evidence="2">
    <location>
        <begin position="819"/>
        <end position="839"/>
    </location>
</feature>